<evidence type="ECO:0000256" key="7">
    <source>
        <dbReference type="SAM" id="Phobius"/>
    </source>
</evidence>
<dbReference type="InterPro" id="IPR000715">
    <property type="entry name" value="Glycosyl_transferase_4"/>
</dbReference>
<organism evidence="8 9">
    <name type="scientific">Echinicola jeungdonensis</name>
    <dbReference type="NCBI Taxonomy" id="709343"/>
    <lineage>
        <taxon>Bacteria</taxon>
        <taxon>Pseudomonadati</taxon>
        <taxon>Bacteroidota</taxon>
        <taxon>Cytophagia</taxon>
        <taxon>Cytophagales</taxon>
        <taxon>Cyclobacteriaceae</taxon>
        <taxon>Echinicola</taxon>
    </lineage>
</organism>
<dbReference type="RefSeq" id="WP_290248376.1">
    <property type="nucleotide sequence ID" value="NZ_JAUFQT010000001.1"/>
</dbReference>
<feature type="transmembrane region" description="Helical" evidence="7">
    <location>
        <begin position="296"/>
        <end position="314"/>
    </location>
</feature>
<reference evidence="8 9" key="1">
    <citation type="submission" date="2024-09" db="EMBL/GenBank/DDBJ databases">
        <authorList>
            <person name="Sun Q."/>
            <person name="Mori K."/>
        </authorList>
    </citation>
    <scope>NUCLEOTIDE SEQUENCE [LARGE SCALE GENOMIC DNA]</scope>
    <source>
        <strain evidence="8 9">CECT 7682</strain>
    </source>
</reference>
<dbReference type="PROSITE" id="PS01347">
    <property type="entry name" value="MRAY_1"/>
    <property type="match status" value="1"/>
</dbReference>
<feature type="transmembrane region" description="Helical" evidence="7">
    <location>
        <begin position="320"/>
        <end position="337"/>
    </location>
</feature>
<name>A0ABV5J862_9BACT</name>
<feature type="transmembrane region" description="Helical" evidence="7">
    <location>
        <begin position="246"/>
        <end position="265"/>
    </location>
</feature>
<feature type="transmembrane region" description="Helical" evidence="7">
    <location>
        <begin position="6"/>
        <end position="25"/>
    </location>
</feature>
<proteinExistence type="predicted"/>
<evidence type="ECO:0000256" key="4">
    <source>
        <dbReference type="ARBA" id="ARBA00022692"/>
    </source>
</evidence>
<dbReference type="Proteomes" id="UP001589654">
    <property type="component" value="Unassembled WGS sequence"/>
</dbReference>
<evidence type="ECO:0000256" key="2">
    <source>
        <dbReference type="ARBA" id="ARBA00022475"/>
    </source>
</evidence>
<feature type="transmembrane region" description="Helical" evidence="7">
    <location>
        <begin position="214"/>
        <end position="234"/>
    </location>
</feature>
<keyword evidence="9" id="KW-1185">Reference proteome</keyword>
<feature type="transmembrane region" description="Helical" evidence="7">
    <location>
        <begin position="46"/>
        <end position="66"/>
    </location>
</feature>
<keyword evidence="3" id="KW-0808">Transferase</keyword>
<dbReference type="PANTHER" id="PTHR22926">
    <property type="entry name" value="PHOSPHO-N-ACETYLMURAMOYL-PENTAPEPTIDE-TRANSFERASE"/>
    <property type="match status" value="1"/>
</dbReference>
<dbReference type="CDD" id="cd06853">
    <property type="entry name" value="GT_WecA_like"/>
    <property type="match status" value="1"/>
</dbReference>
<dbReference type="PANTHER" id="PTHR22926:SF3">
    <property type="entry name" value="UNDECAPRENYL-PHOSPHATE ALPHA-N-ACETYLGLUCOSAMINYL 1-PHOSPHATE TRANSFERASE"/>
    <property type="match status" value="1"/>
</dbReference>
<evidence type="ECO:0000256" key="3">
    <source>
        <dbReference type="ARBA" id="ARBA00022679"/>
    </source>
</evidence>
<evidence type="ECO:0000256" key="6">
    <source>
        <dbReference type="ARBA" id="ARBA00023136"/>
    </source>
</evidence>
<comment type="subcellular location">
    <subcellularLocation>
        <location evidence="1">Cell membrane</location>
        <topology evidence="1">Multi-pass membrane protein</topology>
    </subcellularLocation>
</comment>
<feature type="transmembrane region" description="Helical" evidence="7">
    <location>
        <begin position="72"/>
        <end position="88"/>
    </location>
</feature>
<dbReference type="EMBL" id="JBHMEW010000065">
    <property type="protein sequence ID" value="MFB9213009.1"/>
    <property type="molecule type" value="Genomic_DNA"/>
</dbReference>
<keyword evidence="6 7" id="KW-0472">Membrane</keyword>
<protein>
    <submittedName>
        <fullName evidence="8">Glycosyltransferase family 4 protein</fullName>
    </submittedName>
</protein>
<evidence type="ECO:0000313" key="8">
    <source>
        <dbReference type="EMBL" id="MFB9213009.1"/>
    </source>
</evidence>
<gene>
    <name evidence="8" type="ORF">ACFFUR_14430</name>
</gene>
<evidence type="ECO:0000256" key="1">
    <source>
        <dbReference type="ARBA" id="ARBA00004651"/>
    </source>
</evidence>
<evidence type="ECO:0000313" key="9">
    <source>
        <dbReference type="Proteomes" id="UP001589654"/>
    </source>
</evidence>
<keyword evidence="4 7" id="KW-0812">Transmembrane</keyword>
<evidence type="ECO:0000256" key="5">
    <source>
        <dbReference type="ARBA" id="ARBA00022989"/>
    </source>
</evidence>
<dbReference type="PROSITE" id="PS01348">
    <property type="entry name" value="MRAY_2"/>
    <property type="match status" value="1"/>
</dbReference>
<comment type="caution">
    <text evidence="8">The sequence shown here is derived from an EMBL/GenBank/DDBJ whole genome shotgun (WGS) entry which is preliminary data.</text>
</comment>
<keyword evidence="5 7" id="KW-1133">Transmembrane helix</keyword>
<accession>A0ABV5J862</accession>
<dbReference type="InterPro" id="IPR018480">
    <property type="entry name" value="PNAcMuramoyl-5peptid_Trfase_CS"/>
</dbReference>
<dbReference type="Pfam" id="PF00953">
    <property type="entry name" value="Glycos_transf_4"/>
    <property type="match status" value="1"/>
</dbReference>
<feature type="transmembrane region" description="Helical" evidence="7">
    <location>
        <begin position="100"/>
        <end position="127"/>
    </location>
</feature>
<keyword evidence="2" id="KW-1003">Cell membrane</keyword>
<feature type="transmembrane region" description="Helical" evidence="7">
    <location>
        <begin position="133"/>
        <end position="152"/>
    </location>
</feature>
<sequence>MLLIFSVLTAFFIGVIVTPLLIFLIKKGNILDIPGGRKIHKESIPSMGGIGMMVALMGGILLWLNYNQLVEIRFFLLGMGIMFILGLRDDLVELTAYQKLIGQLLAIITVVVLGDIRITSFYGFLGIQELPLWFSYSLTVFAIVGLTNAFNLIDGLDGLAGTLSLISFLFFGSWFIYSGFTTYGFIAFTFVGAILSFMVYNWHPAKIFMGDTGSLTLGFALSVLCILFIKSNGVVPESLFKFEAPLTAGLVLMIVPFYDTLRVFVKRALKGKSPMSADKSHVHHFLLRMGYRHDQVALILGGIKVFFIGLVFVLSPLSDMIMLPVILGLVIVGGFVLDKVTLKKVKNIVKDSPRVLSQKKYHGVKAKINIDEKILEKEKVNLN</sequence>
<feature type="transmembrane region" description="Helical" evidence="7">
    <location>
        <begin position="183"/>
        <end position="202"/>
    </location>
</feature>